<evidence type="ECO:0000313" key="2">
    <source>
        <dbReference type="Proteomes" id="UP000799118"/>
    </source>
</evidence>
<organism evidence="1 2">
    <name type="scientific">Gymnopus androsaceus JB14</name>
    <dbReference type="NCBI Taxonomy" id="1447944"/>
    <lineage>
        <taxon>Eukaryota</taxon>
        <taxon>Fungi</taxon>
        <taxon>Dikarya</taxon>
        <taxon>Basidiomycota</taxon>
        <taxon>Agaricomycotina</taxon>
        <taxon>Agaricomycetes</taxon>
        <taxon>Agaricomycetidae</taxon>
        <taxon>Agaricales</taxon>
        <taxon>Marasmiineae</taxon>
        <taxon>Omphalotaceae</taxon>
        <taxon>Gymnopus</taxon>
    </lineage>
</organism>
<dbReference type="Proteomes" id="UP000799118">
    <property type="component" value="Unassembled WGS sequence"/>
</dbReference>
<gene>
    <name evidence="1" type="ORF">BT96DRAFT_1009834</name>
</gene>
<protein>
    <submittedName>
        <fullName evidence="1">Uncharacterized protein</fullName>
    </submittedName>
</protein>
<proteinExistence type="predicted"/>
<sequence length="113" mass="12640">MTQKLLNPKPDPSIPVVIPPAIPNELSGPQTQALLYGYTIDDTTAKALGLSHSYEVCIVLAEELSRLNLEGYYNSYGRSMKDDLHLLLCDQVSFERPDMDSERTRNDSIVRAD</sequence>
<name>A0A6A4GBU4_9AGAR</name>
<accession>A0A6A4GBU4</accession>
<dbReference type="EMBL" id="ML770830">
    <property type="protein sequence ID" value="KAE9382947.1"/>
    <property type="molecule type" value="Genomic_DNA"/>
</dbReference>
<reference evidence="1" key="1">
    <citation type="journal article" date="2019" name="Environ. Microbiol.">
        <title>Fungal ecological strategies reflected in gene transcription - a case study of two litter decomposers.</title>
        <authorList>
            <person name="Barbi F."/>
            <person name="Kohler A."/>
            <person name="Barry K."/>
            <person name="Baskaran P."/>
            <person name="Daum C."/>
            <person name="Fauchery L."/>
            <person name="Ihrmark K."/>
            <person name="Kuo A."/>
            <person name="LaButti K."/>
            <person name="Lipzen A."/>
            <person name="Morin E."/>
            <person name="Grigoriev I.V."/>
            <person name="Henrissat B."/>
            <person name="Lindahl B."/>
            <person name="Martin F."/>
        </authorList>
    </citation>
    <scope>NUCLEOTIDE SEQUENCE</scope>
    <source>
        <strain evidence="1">JB14</strain>
    </source>
</reference>
<keyword evidence="2" id="KW-1185">Reference proteome</keyword>
<evidence type="ECO:0000313" key="1">
    <source>
        <dbReference type="EMBL" id="KAE9382947.1"/>
    </source>
</evidence>
<dbReference type="AlphaFoldDB" id="A0A6A4GBU4"/>